<organism evidence="1 2">
    <name type="scientific">Paremcibacter congregatus</name>
    <dbReference type="NCBI Taxonomy" id="2043170"/>
    <lineage>
        <taxon>Bacteria</taxon>
        <taxon>Pseudomonadati</taxon>
        <taxon>Pseudomonadota</taxon>
        <taxon>Alphaproteobacteria</taxon>
        <taxon>Emcibacterales</taxon>
        <taxon>Emcibacteraceae</taxon>
        <taxon>Paremcibacter</taxon>
    </lineage>
</organism>
<dbReference type="InParanoid" id="A0A2G4YRL6"/>
<dbReference type="Proteomes" id="UP000229730">
    <property type="component" value="Unassembled WGS sequence"/>
</dbReference>
<dbReference type="OrthoDB" id="8481013at2"/>
<dbReference type="AlphaFoldDB" id="A0A2G4YRL6"/>
<keyword evidence="2" id="KW-1185">Reference proteome</keyword>
<sequence>MTNFVTTYNFMDLLKDKGFAPQTDVTSLELVSVFNGLLGKLSSQVEQTTADYDFMDLMQDKGFVPTPSNDNDLNIKVA</sequence>
<reference evidence="1 2" key="1">
    <citation type="submission" date="2017-10" db="EMBL/GenBank/DDBJ databases">
        <title>Frigbacter circumglobatus gen. nov. sp. nov., isolated from sediment cultured in situ.</title>
        <authorList>
            <person name="Zhao Z."/>
        </authorList>
    </citation>
    <scope>NUCLEOTIDE SEQUENCE [LARGE SCALE GENOMIC DNA]</scope>
    <source>
        <strain evidence="1 2">ZYL</strain>
    </source>
</reference>
<comment type="caution">
    <text evidence="1">The sequence shown here is derived from an EMBL/GenBank/DDBJ whole genome shotgun (WGS) entry which is preliminary data.</text>
</comment>
<accession>A0A2G4YRL6</accession>
<dbReference type="EMBL" id="PDEM01000020">
    <property type="protein sequence ID" value="PHZ84979.1"/>
    <property type="molecule type" value="Genomic_DNA"/>
</dbReference>
<gene>
    <name evidence="1" type="ORF">CRD36_09670</name>
</gene>
<protein>
    <submittedName>
        <fullName evidence="1">Uncharacterized protein</fullName>
    </submittedName>
</protein>
<name>A0A2G4YRL6_9PROT</name>
<proteinExistence type="predicted"/>
<evidence type="ECO:0000313" key="1">
    <source>
        <dbReference type="EMBL" id="PHZ84979.1"/>
    </source>
</evidence>
<evidence type="ECO:0000313" key="2">
    <source>
        <dbReference type="Proteomes" id="UP000229730"/>
    </source>
</evidence>
<dbReference type="RefSeq" id="WP_099472580.1">
    <property type="nucleotide sequence ID" value="NZ_CAXBMK010000002.1"/>
</dbReference>